<keyword evidence="1" id="KW-0812">Transmembrane</keyword>
<comment type="caution">
    <text evidence="2">The sequence shown here is derived from an EMBL/GenBank/DDBJ whole genome shotgun (WGS) entry which is preliminary data.</text>
</comment>
<accession>A0A1F7W1H4</accession>
<keyword evidence="1" id="KW-0472">Membrane</keyword>
<sequence>MNKKRLSLIGSIILVGILFGLGGFFLLQRTYSPTVQEVKDEFTGTWRADSVTKDGYAWFVEYSFKNGAYDMKTESTFKDNGTYQIIKRFEDNVSVQMQKTSIPYNKMYDIYISILDENTIMIDGMKLYRK</sequence>
<evidence type="ECO:0000313" key="3">
    <source>
        <dbReference type="Proteomes" id="UP000177331"/>
    </source>
</evidence>
<reference evidence="2 3" key="1">
    <citation type="journal article" date="2016" name="Nat. Commun.">
        <title>Thousands of microbial genomes shed light on interconnected biogeochemical processes in an aquifer system.</title>
        <authorList>
            <person name="Anantharaman K."/>
            <person name="Brown C.T."/>
            <person name="Hug L.A."/>
            <person name="Sharon I."/>
            <person name="Castelle C.J."/>
            <person name="Probst A.J."/>
            <person name="Thomas B.C."/>
            <person name="Singh A."/>
            <person name="Wilkins M.J."/>
            <person name="Karaoz U."/>
            <person name="Brodie E.L."/>
            <person name="Williams K.H."/>
            <person name="Hubbard S.S."/>
            <person name="Banfield J.F."/>
        </authorList>
    </citation>
    <scope>NUCLEOTIDE SEQUENCE [LARGE SCALE GENOMIC DNA]</scope>
</reference>
<dbReference type="STRING" id="1802421.A2318_02905"/>
<proteinExistence type="predicted"/>
<gene>
    <name evidence="2" type="ORF">A2318_02905</name>
</gene>
<name>A0A1F7W1H4_9BACT</name>
<evidence type="ECO:0000256" key="1">
    <source>
        <dbReference type="SAM" id="Phobius"/>
    </source>
</evidence>
<keyword evidence="1" id="KW-1133">Transmembrane helix</keyword>
<dbReference type="Proteomes" id="UP000177331">
    <property type="component" value="Unassembled WGS sequence"/>
</dbReference>
<organism evidence="2 3">
    <name type="scientific">Candidatus Uhrbacteria bacterium RIFOXYB2_FULL_45_11</name>
    <dbReference type="NCBI Taxonomy" id="1802421"/>
    <lineage>
        <taxon>Bacteria</taxon>
        <taxon>Candidatus Uhriibacteriota</taxon>
    </lineage>
</organism>
<protein>
    <recommendedName>
        <fullName evidence="4">DUF5640 domain-containing protein</fullName>
    </recommendedName>
</protein>
<feature type="transmembrane region" description="Helical" evidence="1">
    <location>
        <begin position="6"/>
        <end position="27"/>
    </location>
</feature>
<dbReference type="EMBL" id="MGFD01000064">
    <property type="protein sequence ID" value="OGL96599.1"/>
    <property type="molecule type" value="Genomic_DNA"/>
</dbReference>
<evidence type="ECO:0000313" key="2">
    <source>
        <dbReference type="EMBL" id="OGL96599.1"/>
    </source>
</evidence>
<evidence type="ECO:0008006" key="4">
    <source>
        <dbReference type="Google" id="ProtNLM"/>
    </source>
</evidence>
<dbReference type="AlphaFoldDB" id="A0A1F7W1H4"/>